<dbReference type="Gene3D" id="3.10.180.10">
    <property type="entry name" value="2,3-Dihydroxybiphenyl 1,2-Dioxygenase, domain 1"/>
    <property type="match status" value="1"/>
</dbReference>
<comment type="caution">
    <text evidence="3">The sequence shown here is derived from an EMBL/GenBank/DDBJ whole genome shotgun (WGS) entry which is preliminary data.</text>
</comment>
<dbReference type="InterPro" id="IPR029068">
    <property type="entry name" value="Glyas_Bleomycin-R_OHBP_Dase"/>
</dbReference>
<dbReference type="Pfam" id="PF00903">
    <property type="entry name" value="Glyoxalase"/>
    <property type="match status" value="1"/>
</dbReference>
<dbReference type="PANTHER" id="PTHR43048">
    <property type="entry name" value="METHYLMALONYL-COA EPIMERASE"/>
    <property type="match status" value="1"/>
</dbReference>
<keyword evidence="1" id="KW-0479">Metal-binding</keyword>
<evidence type="ECO:0000259" key="2">
    <source>
        <dbReference type="PROSITE" id="PS51819"/>
    </source>
</evidence>
<gene>
    <name evidence="3" type="ORF">ACFFK0_11860</name>
</gene>
<keyword evidence="4" id="KW-1185">Reference proteome</keyword>
<sequence>MPAKKIEHVGIMVKHLETSITFYETIVGLKLRGTLLHTNGVIRLAFLSHPDAEETELELIEGYNAGLPAEGRVHHVAFTTDDLDAEWDRLKSLDVPFIDTEITTLPNGARYFFFYGPDGEWLEFFEPVKG</sequence>
<dbReference type="RefSeq" id="WP_377470401.1">
    <property type="nucleotide sequence ID" value="NZ_JBHLWN010000046.1"/>
</dbReference>
<dbReference type="InterPro" id="IPR037523">
    <property type="entry name" value="VOC_core"/>
</dbReference>
<dbReference type="CDD" id="cd06587">
    <property type="entry name" value="VOC"/>
    <property type="match status" value="1"/>
</dbReference>
<accession>A0ABV6DKG9</accession>
<evidence type="ECO:0000313" key="3">
    <source>
        <dbReference type="EMBL" id="MFC0213140.1"/>
    </source>
</evidence>
<dbReference type="InterPro" id="IPR004360">
    <property type="entry name" value="Glyas_Fos-R_dOase_dom"/>
</dbReference>
<dbReference type="EMBL" id="JBHLWN010000046">
    <property type="protein sequence ID" value="MFC0213140.1"/>
    <property type="molecule type" value="Genomic_DNA"/>
</dbReference>
<feature type="domain" description="VOC" evidence="2">
    <location>
        <begin position="5"/>
        <end position="127"/>
    </location>
</feature>
<organism evidence="3 4">
    <name type="scientific">Paenibacillus chartarius</name>
    <dbReference type="NCBI Taxonomy" id="747481"/>
    <lineage>
        <taxon>Bacteria</taxon>
        <taxon>Bacillati</taxon>
        <taxon>Bacillota</taxon>
        <taxon>Bacilli</taxon>
        <taxon>Bacillales</taxon>
        <taxon>Paenibacillaceae</taxon>
        <taxon>Paenibacillus</taxon>
    </lineage>
</organism>
<dbReference type="PANTHER" id="PTHR43048:SF3">
    <property type="entry name" value="METHYLMALONYL-COA EPIMERASE, MITOCHONDRIAL"/>
    <property type="match status" value="1"/>
</dbReference>
<name>A0ABV6DKG9_9BACL</name>
<reference evidence="3 4" key="1">
    <citation type="submission" date="2024-09" db="EMBL/GenBank/DDBJ databases">
        <authorList>
            <person name="Sun Q."/>
            <person name="Mori K."/>
        </authorList>
    </citation>
    <scope>NUCLEOTIDE SEQUENCE [LARGE SCALE GENOMIC DNA]</scope>
    <source>
        <strain evidence="3 4">CCM 7759</strain>
    </source>
</reference>
<evidence type="ECO:0000313" key="4">
    <source>
        <dbReference type="Proteomes" id="UP001589776"/>
    </source>
</evidence>
<dbReference type="InterPro" id="IPR051785">
    <property type="entry name" value="MMCE/EMCE_epimerase"/>
</dbReference>
<evidence type="ECO:0000256" key="1">
    <source>
        <dbReference type="ARBA" id="ARBA00022723"/>
    </source>
</evidence>
<dbReference type="Proteomes" id="UP001589776">
    <property type="component" value="Unassembled WGS sequence"/>
</dbReference>
<proteinExistence type="predicted"/>
<dbReference type="SUPFAM" id="SSF54593">
    <property type="entry name" value="Glyoxalase/Bleomycin resistance protein/Dihydroxybiphenyl dioxygenase"/>
    <property type="match status" value="1"/>
</dbReference>
<protein>
    <submittedName>
        <fullName evidence="3">VOC family protein</fullName>
    </submittedName>
</protein>
<dbReference type="PROSITE" id="PS51819">
    <property type="entry name" value="VOC"/>
    <property type="match status" value="1"/>
</dbReference>